<keyword evidence="6" id="KW-1185">Reference proteome</keyword>
<dbReference type="STRING" id="446470.Snas_2758"/>
<evidence type="ECO:0000313" key="5">
    <source>
        <dbReference type="EMBL" id="ADD42434.1"/>
    </source>
</evidence>
<evidence type="ECO:0000256" key="1">
    <source>
        <dbReference type="ARBA" id="ARBA00008520"/>
    </source>
</evidence>
<dbReference type="PANTHER" id="PTHR30061">
    <property type="entry name" value="MALTOSE-BINDING PERIPLASMIC PROTEIN"/>
    <property type="match status" value="1"/>
</dbReference>
<dbReference type="KEGG" id="sna:Snas_2758"/>
<comment type="similarity">
    <text evidence="1">Belongs to the bacterial solute-binding protein 1 family.</text>
</comment>
<organism evidence="5 6">
    <name type="scientific">Stackebrandtia nassauensis (strain DSM 44728 / CIP 108903 / NRRL B-16338 / NBRC 102104 / LLR-40K-21)</name>
    <dbReference type="NCBI Taxonomy" id="446470"/>
    <lineage>
        <taxon>Bacteria</taxon>
        <taxon>Bacillati</taxon>
        <taxon>Actinomycetota</taxon>
        <taxon>Actinomycetes</taxon>
        <taxon>Glycomycetales</taxon>
        <taxon>Glycomycetaceae</taxon>
        <taxon>Stackebrandtia</taxon>
    </lineage>
</organism>
<dbReference type="SUPFAM" id="SSF53850">
    <property type="entry name" value="Periplasmic binding protein-like II"/>
    <property type="match status" value="1"/>
</dbReference>
<dbReference type="GO" id="GO:0015768">
    <property type="term" value="P:maltose transport"/>
    <property type="evidence" value="ECO:0007669"/>
    <property type="project" value="TreeGrafter"/>
</dbReference>
<dbReference type="Proteomes" id="UP000000844">
    <property type="component" value="Chromosome"/>
</dbReference>
<dbReference type="AlphaFoldDB" id="D3Q7G3"/>
<reference evidence="5 6" key="1">
    <citation type="journal article" date="2009" name="Stand. Genomic Sci.">
        <title>Complete genome sequence of Stackebrandtia nassauensis type strain (LLR-40K-21).</title>
        <authorList>
            <person name="Munk C."/>
            <person name="Lapidus A."/>
            <person name="Copeland A."/>
            <person name="Jando M."/>
            <person name="Mayilraj S."/>
            <person name="Glavina Del Rio T."/>
            <person name="Nolan M."/>
            <person name="Chen F."/>
            <person name="Lucas S."/>
            <person name="Tice H."/>
            <person name="Cheng J.F."/>
            <person name="Han C."/>
            <person name="Detter J.C."/>
            <person name="Bruce D."/>
            <person name="Goodwin L."/>
            <person name="Chain P."/>
            <person name="Pitluck S."/>
            <person name="Goker M."/>
            <person name="Ovchinikova G."/>
            <person name="Pati A."/>
            <person name="Ivanova N."/>
            <person name="Mavromatis K."/>
            <person name="Chen A."/>
            <person name="Palaniappan K."/>
            <person name="Land M."/>
            <person name="Hauser L."/>
            <person name="Chang Y.J."/>
            <person name="Jeffries C.D."/>
            <person name="Bristow J."/>
            <person name="Eisen J.A."/>
            <person name="Markowitz V."/>
            <person name="Hugenholtz P."/>
            <person name="Kyrpides N.C."/>
            <person name="Klenk H.P."/>
        </authorList>
    </citation>
    <scope>NUCLEOTIDE SEQUENCE [LARGE SCALE GENOMIC DNA]</scope>
    <source>
        <strain evidence="6">DSM 44728 / CIP 108903 / NRRL B-16338 / NBRC 102104 / LLR-40K-21</strain>
    </source>
</reference>
<keyword evidence="2" id="KW-0813">Transport</keyword>
<gene>
    <name evidence="5" type="ordered locus">Snas_2758</name>
</gene>
<name>D3Q7G3_STANL</name>
<dbReference type="OrthoDB" id="4289620at2"/>
<proteinExistence type="inferred from homology"/>
<evidence type="ECO:0000256" key="4">
    <source>
        <dbReference type="SAM" id="SignalP"/>
    </source>
</evidence>
<evidence type="ECO:0000256" key="3">
    <source>
        <dbReference type="ARBA" id="ARBA00022729"/>
    </source>
</evidence>
<dbReference type="PANTHER" id="PTHR30061:SF50">
    <property type="entry name" value="MALTOSE_MALTODEXTRIN-BINDING PERIPLASMIC PROTEIN"/>
    <property type="match status" value="1"/>
</dbReference>
<accession>D3Q7G3</accession>
<dbReference type="GO" id="GO:0055052">
    <property type="term" value="C:ATP-binding cassette (ABC) transporter complex, substrate-binding subunit-containing"/>
    <property type="evidence" value="ECO:0007669"/>
    <property type="project" value="TreeGrafter"/>
</dbReference>
<dbReference type="PROSITE" id="PS51257">
    <property type="entry name" value="PROKAR_LIPOPROTEIN"/>
    <property type="match status" value="1"/>
</dbReference>
<dbReference type="Gene3D" id="3.40.190.10">
    <property type="entry name" value="Periplasmic binding protein-like II"/>
    <property type="match status" value="2"/>
</dbReference>
<dbReference type="RefSeq" id="WP_013018005.1">
    <property type="nucleotide sequence ID" value="NC_013947.1"/>
</dbReference>
<dbReference type="Pfam" id="PF01547">
    <property type="entry name" value="SBP_bac_1"/>
    <property type="match status" value="1"/>
</dbReference>
<evidence type="ECO:0000313" key="6">
    <source>
        <dbReference type="Proteomes" id="UP000000844"/>
    </source>
</evidence>
<dbReference type="GO" id="GO:1901982">
    <property type="term" value="F:maltose binding"/>
    <property type="evidence" value="ECO:0007669"/>
    <property type="project" value="TreeGrafter"/>
</dbReference>
<evidence type="ECO:0000256" key="2">
    <source>
        <dbReference type="ARBA" id="ARBA00022448"/>
    </source>
</evidence>
<dbReference type="CDD" id="cd14748">
    <property type="entry name" value="PBP2_UgpB"/>
    <property type="match status" value="1"/>
</dbReference>
<dbReference type="EMBL" id="CP001778">
    <property type="protein sequence ID" value="ADD42434.1"/>
    <property type="molecule type" value="Genomic_DNA"/>
</dbReference>
<sequence length="423" mass="44975">MRIRALALATVLVLTASGCATSSFGDEPGKTLTVLTHYGSEPHKSGLKKLVDEWNRTHPEVQVKTQSVLYNELLQTVTARHASGQTPDIINAYSLWGGQLAAADVLDEPPTDVATDIRDEYSPAASEAVTVDDQVLGYPTEMQTYALIYNKKLLAKAGVTEPPKTWDELEDIAERTTVTDDSGNLDVAGFGLTTDFSDTAVVHPFASLLQAAGGRYMNADGSAAFDSKAGQRALSLQKQLVESGSADPGLNTIKAFPSNRVAMTINAGYWIGVLKGMMGDDYENVGVAPIPGPKAGDKGSLAYGFFTGVSSHSDQKDDAWEFLRWLNAEQAADGATRMGAFQFGAGSIPARVSDSEALTADDPNFEPFVQAMDYALPEPNPRGGQQMKTALQGSIQSVWTGDLSVAEALRSAAAEADATLNQD</sequence>
<dbReference type="HOGENOM" id="CLU_031285_10_0_11"/>
<keyword evidence="3 4" id="KW-0732">Signal</keyword>
<protein>
    <submittedName>
        <fullName evidence="5">Extracellular solute-binding protein family 1</fullName>
    </submittedName>
</protein>
<dbReference type="InterPro" id="IPR006059">
    <property type="entry name" value="SBP"/>
</dbReference>
<dbReference type="GO" id="GO:0042956">
    <property type="term" value="P:maltodextrin transmembrane transport"/>
    <property type="evidence" value="ECO:0007669"/>
    <property type="project" value="TreeGrafter"/>
</dbReference>
<feature type="chain" id="PRO_5003049770" evidence="4">
    <location>
        <begin position="26"/>
        <end position="423"/>
    </location>
</feature>
<feature type="signal peptide" evidence="4">
    <location>
        <begin position="1"/>
        <end position="25"/>
    </location>
</feature>
<dbReference type="eggNOG" id="COG1653">
    <property type="taxonomic scope" value="Bacteria"/>
</dbReference>